<feature type="region of interest" description="Disordered" evidence="1">
    <location>
        <begin position="405"/>
        <end position="424"/>
    </location>
</feature>
<evidence type="ECO:0000256" key="2">
    <source>
        <dbReference type="SAM" id="Phobius"/>
    </source>
</evidence>
<keyword evidence="2" id="KW-0472">Membrane</keyword>
<keyword evidence="2" id="KW-0812">Transmembrane</keyword>
<accession>A0ABX8EAP3</accession>
<dbReference type="InterPro" id="IPR008756">
    <property type="entry name" value="Peptidase_M56"/>
</dbReference>
<evidence type="ECO:0000259" key="3">
    <source>
        <dbReference type="Pfam" id="PF05569"/>
    </source>
</evidence>
<gene>
    <name evidence="4" type="ORF">HT578_20940</name>
</gene>
<feature type="domain" description="Peptidase M56" evidence="3">
    <location>
        <begin position="6"/>
        <end position="298"/>
    </location>
</feature>
<feature type="transmembrane region" description="Helical" evidence="2">
    <location>
        <begin position="34"/>
        <end position="57"/>
    </location>
</feature>
<feature type="transmembrane region" description="Helical" evidence="2">
    <location>
        <begin position="116"/>
        <end position="136"/>
    </location>
</feature>
<proteinExistence type="predicted"/>
<protein>
    <submittedName>
        <fullName evidence="4">Antirepressor regulating drug resistance protein</fullName>
    </submittedName>
</protein>
<feature type="transmembrane region" description="Helical" evidence="2">
    <location>
        <begin position="6"/>
        <end position="22"/>
    </location>
</feature>
<dbReference type="RefSeq" id="WP_213501331.1">
    <property type="nucleotide sequence ID" value="NZ_CP054856.1"/>
</dbReference>
<dbReference type="InterPro" id="IPR052173">
    <property type="entry name" value="Beta-lactam_resp_regulator"/>
</dbReference>
<dbReference type="EMBL" id="CP054856">
    <property type="protein sequence ID" value="QVM85843.1"/>
    <property type="molecule type" value="Genomic_DNA"/>
</dbReference>
<dbReference type="PANTHER" id="PTHR34978">
    <property type="entry name" value="POSSIBLE SENSOR-TRANSDUCER PROTEIN BLAR"/>
    <property type="match status" value="1"/>
</dbReference>
<evidence type="ECO:0000313" key="4">
    <source>
        <dbReference type="EMBL" id="QVM85843.1"/>
    </source>
</evidence>
<dbReference type="PANTHER" id="PTHR34978:SF3">
    <property type="entry name" value="SLR0241 PROTEIN"/>
    <property type="match status" value="1"/>
</dbReference>
<feature type="compositionally biased region" description="Pro residues" evidence="1">
    <location>
        <begin position="347"/>
        <end position="359"/>
    </location>
</feature>
<dbReference type="Pfam" id="PF05569">
    <property type="entry name" value="Peptidase_M56"/>
    <property type="match status" value="1"/>
</dbReference>
<dbReference type="CDD" id="cd07341">
    <property type="entry name" value="M56_BlaR1_MecR1_like"/>
    <property type="match status" value="1"/>
</dbReference>
<evidence type="ECO:0000256" key="1">
    <source>
        <dbReference type="SAM" id="MobiDB-lite"/>
    </source>
</evidence>
<name>A0ABX8EAP3_9SPHN</name>
<feature type="region of interest" description="Disordered" evidence="1">
    <location>
        <begin position="341"/>
        <end position="395"/>
    </location>
</feature>
<evidence type="ECO:0000313" key="5">
    <source>
        <dbReference type="Proteomes" id="UP000677126"/>
    </source>
</evidence>
<keyword evidence="2" id="KW-1133">Transmembrane helix</keyword>
<keyword evidence="5" id="KW-1185">Reference proteome</keyword>
<organism evidence="4 5">
    <name type="scientific">Novosphingobium decolorationis</name>
    <dbReference type="NCBI Taxonomy" id="2698673"/>
    <lineage>
        <taxon>Bacteria</taxon>
        <taxon>Pseudomonadati</taxon>
        <taxon>Pseudomonadota</taxon>
        <taxon>Alphaproteobacteria</taxon>
        <taxon>Sphingomonadales</taxon>
        <taxon>Sphingomonadaceae</taxon>
        <taxon>Novosphingobium</taxon>
    </lineage>
</organism>
<sequence length="449" mass="47167">MTEWLIDTLVMTGVLMALVLLLRRPVARCFGAQAAYALWLLPALRFVMPPLALPAALAPTRWLAGLEVGVAQTSARAGEASAALPAAPEAAGIVLAAEPAPYPGPVPAEPEAWMQIPWTSALLLLWLVGALAFLVWRTWNYQMMRRQVLADARAVATAGRVRIVESPLVAAPLAFGVFDKVVALPFGFLASADSETSDFAIAHELEHHAGGDLIAIMALQPLFALHWFNPLAWASWRALRGDQEAACDARVMAGRDRAERARYGQLIASFAGHAPLALVAPMAGGLGGGKPIIQRLRALNQAETGPWRKLAARSLFALAIVAVPMTATVSYAARGQDDVSAATDLDVPPPPAPPAPPSVPSGVAAPLPPEAPAAPEAPARVGDIPPAPPAPPAVADEVAASAERAVRRAERRVTASSSPRLPGMHRSLWSRRWRVGLAGASRSSSACGL</sequence>
<dbReference type="Proteomes" id="UP000677126">
    <property type="component" value="Chromosome"/>
</dbReference>
<reference evidence="4 5" key="1">
    <citation type="journal article" date="2021" name="Int. J. Syst. Evol. Microbiol.">
        <title>Novosphingobium decolorationis sp. nov., an aniline blue-decolourizing bacterium isolated from East Pacific sediment.</title>
        <authorList>
            <person name="Chen X."/>
            <person name="Dong B."/>
            <person name="Chen T."/>
            <person name="Ren N."/>
            <person name="Wang J."/>
            <person name="Xu Y."/>
            <person name="Yang J."/>
            <person name="Zhu S."/>
            <person name="Chen J."/>
        </authorList>
    </citation>
    <scope>NUCLEOTIDE SEQUENCE [LARGE SCALE GENOMIC DNA]</scope>
    <source>
        <strain evidence="4 5">502str22</strain>
    </source>
</reference>